<comment type="subcellular location">
    <subcellularLocation>
        <location evidence="1">Membrane</location>
        <topology evidence="1">Multi-pass membrane protein</topology>
    </subcellularLocation>
</comment>
<dbReference type="Proteomes" id="UP001218218">
    <property type="component" value="Unassembled WGS sequence"/>
</dbReference>
<feature type="transmembrane region" description="Helical" evidence="3">
    <location>
        <begin position="364"/>
        <end position="384"/>
    </location>
</feature>
<feature type="transmembrane region" description="Helical" evidence="3">
    <location>
        <begin position="340"/>
        <end position="358"/>
    </location>
</feature>
<feature type="transmembrane region" description="Helical" evidence="3">
    <location>
        <begin position="138"/>
        <end position="159"/>
    </location>
</feature>
<feature type="transmembrane region" description="Helical" evidence="3">
    <location>
        <begin position="432"/>
        <end position="453"/>
    </location>
</feature>
<gene>
    <name evidence="4" type="ORF">DFH08DRAFT_852200</name>
</gene>
<dbReference type="InterPro" id="IPR050327">
    <property type="entry name" value="Proton-linked_MCT"/>
</dbReference>
<feature type="transmembrane region" description="Helical" evidence="3">
    <location>
        <begin position="111"/>
        <end position="131"/>
    </location>
</feature>
<evidence type="ECO:0000313" key="5">
    <source>
        <dbReference type="Proteomes" id="UP001218218"/>
    </source>
</evidence>
<accession>A0AAD7ACS7</accession>
<keyword evidence="3" id="KW-0472">Membrane</keyword>
<feature type="transmembrane region" description="Helical" evidence="3">
    <location>
        <begin position="405"/>
        <end position="426"/>
    </location>
</feature>
<organism evidence="4 5">
    <name type="scientific">Mycena albidolilacea</name>
    <dbReference type="NCBI Taxonomy" id="1033008"/>
    <lineage>
        <taxon>Eukaryota</taxon>
        <taxon>Fungi</taxon>
        <taxon>Dikarya</taxon>
        <taxon>Basidiomycota</taxon>
        <taxon>Agaricomycotina</taxon>
        <taxon>Agaricomycetes</taxon>
        <taxon>Agaricomycetidae</taxon>
        <taxon>Agaricales</taxon>
        <taxon>Marasmiineae</taxon>
        <taxon>Mycenaceae</taxon>
        <taxon>Mycena</taxon>
    </lineage>
</organism>
<reference evidence="4" key="1">
    <citation type="submission" date="2023-03" db="EMBL/GenBank/DDBJ databases">
        <title>Massive genome expansion in bonnet fungi (Mycena s.s.) driven by repeated elements and novel gene families across ecological guilds.</title>
        <authorList>
            <consortium name="Lawrence Berkeley National Laboratory"/>
            <person name="Harder C.B."/>
            <person name="Miyauchi S."/>
            <person name="Viragh M."/>
            <person name="Kuo A."/>
            <person name="Thoen E."/>
            <person name="Andreopoulos B."/>
            <person name="Lu D."/>
            <person name="Skrede I."/>
            <person name="Drula E."/>
            <person name="Henrissat B."/>
            <person name="Morin E."/>
            <person name="Kohler A."/>
            <person name="Barry K."/>
            <person name="LaButti K."/>
            <person name="Morin E."/>
            <person name="Salamov A."/>
            <person name="Lipzen A."/>
            <person name="Mereny Z."/>
            <person name="Hegedus B."/>
            <person name="Baldrian P."/>
            <person name="Stursova M."/>
            <person name="Weitz H."/>
            <person name="Taylor A."/>
            <person name="Grigoriev I.V."/>
            <person name="Nagy L.G."/>
            <person name="Martin F."/>
            <person name="Kauserud H."/>
        </authorList>
    </citation>
    <scope>NUCLEOTIDE SEQUENCE</scope>
    <source>
        <strain evidence="4">CBHHK002</strain>
    </source>
</reference>
<name>A0AAD7ACS7_9AGAR</name>
<keyword evidence="3" id="KW-1133">Transmembrane helix</keyword>
<dbReference type="Gene3D" id="1.20.1250.20">
    <property type="entry name" value="MFS general substrate transporter like domains"/>
    <property type="match status" value="2"/>
</dbReference>
<dbReference type="SUPFAM" id="SSF103473">
    <property type="entry name" value="MFS general substrate transporter"/>
    <property type="match status" value="1"/>
</dbReference>
<comment type="similarity">
    <text evidence="2">Belongs to the major facilitator superfamily. Monocarboxylate porter (TC 2.A.1.13) family.</text>
</comment>
<keyword evidence="3" id="KW-0812">Transmembrane</keyword>
<dbReference type="PANTHER" id="PTHR11360">
    <property type="entry name" value="MONOCARBOXYLATE TRANSPORTER"/>
    <property type="match status" value="1"/>
</dbReference>
<sequence length="467" mass="50820">MFPSAPERTLDRRYNTHNPTVLVTSTMATLSLPSSNTSQFIETTNGPKIGEGLESAAPAENDGFEEGTLRGWLTLVGGSLVAMPTFGNTQSFGVYQDFYTRTFFPNETPSTISWIGSVQLSLAFGIGVFAGKLFDRGYFHMLLASGSLLLLFSSFMLSLAKPDHFYQALLAQGFGMGIGSGMVFLPSISVLSHYFRRRRAVVMGIVLSSGSLGSIIYSILFNQIIAREDLGFPWAVRFIGFINVFLLGIANLIMKPRPPARKPEPVDLTQIRRDSAYWITNLGLFFGFLGVFVPYFYLQLFSFSQGINARFLAWTIPILNAGALPGRVMPNFLADRYGTLNVLLPSGFLSGAIMWALLGIRSNAGVIVFALFYGFVSGAFLTLVSPSIAAFSTSPTMNDIGLRMGISYSVIGLAILGGNPIAGALLTSSYIWWRPLVFGCVALVSGSACILYARQAVVKRRGGRQYV</sequence>
<dbReference type="Pfam" id="PF07690">
    <property type="entry name" value="MFS_1"/>
    <property type="match status" value="1"/>
</dbReference>
<feature type="transmembrane region" description="Helical" evidence="3">
    <location>
        <begin position="165"/>
        <end position="188"/>
    </location>
</feature>
<protein>
    <submittedName>
        <fullName evidence="4">Major facilitator superfamily domain-containing protein</fullName>
    </submittedName>
</protein>
<evidence type="ECO:0000256" key="2">
    <source>
        <dbReference type="ARBA" id="ARBA00006727"/>
    </source>
</evidence>
<feature type="transmembrane region" description="Helical" evidence="3">
    <location>
        <begin position="275"/>
        <end position="297"/>
    </location>
</feature>
<evidence type="ECO:0000313" key="4">
    <source>
        <dbReference type="EMBL" id="KAJ7355332.1"/>
    </source>
</evidence>
<dbReference type="InterPro" id="IPR036259">
    <property type="entry name" value="MFS_trans_sf"/>
</dbReference>
<keyword evidence="5" id="KW-1185">Reference proteome</keyword>
<dbReference type="AlphaFoldDB" id="A0AAD7ACS7"/>
<feature type="transmembrane region" description="Helical" evidence="3">
    <location>
        <begin position="232"/>
        <end position="254"/>
    </location>
</feature>
<evidence type="ECO:0000256" key="1">
    <source>
        <dbReference type="ARBA" id="ARBA00004141"/>
    </source>
</evidence>
<comment type="caution">
    <text evidence="4">The sequence shown here is derived from an EMBL/GenBank/DDBJ whole genome shotgun (WGS) entry which is preliminary data.</text>
</comment>
<dbReference type="GO" id="GO:0016020">
    <property type="term" value="C:membrane"/>
    <property type="evidence" value="ECO:0007669"/>
    <property type="project" value="UniProtKB-SubCell"/>
</dbReference>
<feature type="transmembrane region" description="Helical" evidence="3">
    <location>
        <begin position="200"/>
        <end position="220"/>
    </location>
</feature>
<dbReference type="GO" id="GO:0022857">
    <property type="term" value="F:transmembrane transporter activity"/>
    <property type="evidence" value="ECO:0007669"/>
    <property type="project" value="InterPro"/>
</dbReference>
<proteinExistence type="inferred from homology"/>
<dbReference type="PANTHER" id="PTHR11360:SF234">
    <property type="entry name" value="MFS-TYPE TRANSPORTER DBAD-RELATED"/>
    <property type="match status" value="1"/>
</dbReference>
<evidence type="ECO:0000256" key="3">
    <source>
        <dbReference type="SAM" id="Phobius"/>
    </source>
</evidence>
<dbReference type="EMBL" id="JARIHO010000009">
    <property type="protein sequence ID" value="KAJ7355332.1"/>
    <property type="molecule type" value="Genomic_DNA"/>
</dbReference>
<dbReference type="InterPro" id="IPR011701">
    <property type="entry name" value="MFS"/>
</dbReference>
<feature type="transmembrane region" description="Helical" evidence="3">
    <location>
        <begin position="309"/>
        <end position="328"/>
    </location>
</feature>